<dbReference type="EMBL" id="AEXY01000004">
    <property type="protein sequence ID" value="EGD37141.1"/>
    <property type="molecule type" value="Genomic_DNA"/>
</dbReference>
<proteinExistence type="predicted"/>
<dbReference type="Proteomes" id="UP000003530">
    <property type="component" value="Unassembled WGS sequence"/>
</dbReference>
<gene>
    <name evidence="1" type="ORF">HMPREF9383_0172</name>
</gene>
<evidence type="ECO:0000313" key="1">
    <source>
        <dbReference type="EMBL" id="EGD37141.1"/>
    </source>
</evidence>
<dbReference type="HOGENOM" id="CLU_3297402_0_0_9"/>
<organism evidence="1 2">
    <name type="scientific">Streptococcus sanguinis SK150</name>
    <dbReference type="NCBI Taxonomy" id="888811"/>
    <lineage>
        <taxon>Bacteria</taxon>
        <taxon>Bacillati</taxon>
        <taxon>Bacillota</taxon>
        <taxon>Bacilli</taxon>
        <taxon>Lactobacillales</taxon>
        <taxon>Streptococcaceae</taxon>
        <taxon>Streptococcus</taxon>
    </lineage>
</organism>
<comment type="caution">
    <text evidence="1">The sequence shown here is derived from an EMBL/GenBank/DDBJ whole genome shotgun (WGS) entry which is preliminary data.</text>
</comment>
<sequence length="40" mass="4881">MAGIHNFWPLFYFIPTIFFKKVNIHFERKLKLLDVSNINK</sequence>
<accession>F0IJ70</accession>
<evidence type="ECO:0000313" key="2">
    <source>
        <dbReference type="Proteomes" id="UP000003530"/>
    </source>
</evidence>
<protein>
    <submittedName>
        <fullName evidence="1">Uncharacterized protein</fullName>
    </submittedName>
</protein>
<name>F0IJ70_STRSA</name>
<reference evidence="1 2" key="1">
    <citation type="submission" date="2011-02" db="EMBL/GenBank/DDBJ databases">
        <authorList>
            <person name="Muzny D."/>
            <person name="Qin X."/>
            <person name="Deng J."/>
            <person name="Jiang H."/>
            <person name="Liu Y."/>
            <person name="Qu J."/>
            <person name="Song X.-Z."/>
            <person name="Zhang L."/>
            <person name="Thornton R."/>
            <person name="Coyle M."/>
            <person name="Francisco L."/>
            <person name="Jackson L."/>
            <person name="Javaid M."/>
            <person name="Korchina V."/>
            <person name="Kovar C."/>
            <person name="Mata R."/>
            <person name="Mathew T."/>
            <person name="Ngo R."/>
            <person name="Nguyen L."/>
            <person name="Nguyen N."/>
            <person name="Okwuonu G."/>
            <person name="Ongeri F."/>
            <person name="Pham C."/>
            <person name="Simmons D."/>
            <person name="Wilczek-Boney K."/>
            <person name="Hale W."/>
            <person name="Jakkamsetti A."/>
            <person name="Pham P."/>
            <person name="Ruth R."/>
            <person name="San Lucas F."/>
            <person name="Warren J."/>
            <person name="Zhang J."/>
            <person name="Zhao Z."/>
            <person name="Zhou C."/>
            <person name="Zhu D."/>
            <person name="Lee S."/>
            <person name="Bess C."/>
            <person name="Blankenburg K."/>
            <person name="Forbes L."/>
            <person name="Fu Q."/>
            <person name="Gubbala S."/>
            <person name="Hirani K."/>
            <person name="Jayaseelan J.C."/>
            <person name="Lara F."/>
            <person name="Munidasa M."/>
            <person name="Palculict T."/>
            <person name="Patil S."/>
            <person name="Pu L.-L."/>
            <person name="Saada N."/>
            <person name="Tang L."/>
            <person name="Weissenberger G."/>
            <person name="Zhu Y."/>
            <person name="Hemphill L."/>
            <person name="Shang Y."/>
            <person name="Youmans B."/>
            <person name="Ayvaz T."/>
            <person name="Ross M."/>
            <person name="Santibanez J."/>
            <person name="Aqrawi P."/>
            <person name="Gross S."/>
            <person name="Joshi V."/>
            <person name="Fowler G."/>
            <person name="Nazareth L."/>
            <person name="Reid J."/>
            <person name="Worley K."/>
            <person name="Petrosino J."/>
            <person name="Highlander S."/>
            <person name="Gibbs R."/>
        </authorList>
    </citation>
    <scope>NUCLEOTIDE SEQUENCE [LARGE SCALE GENOMIC DNA]</scope>
    <source>
        <strain evidence="1 2">SK150</strain>
    </source>
</reference>
<dbReference type="AlphaFoldDB" id="F0IJ70"/>